<dbReference type="STRING" id="6335.A0A0V1L526"/>
<feature type="compositionally biased region" description="Acidic residues" evidence="22">
    <location>
        <begin position="464"/>
        <end position="475"/>
    </location>
</feature>
<evidence type="ECO:0000256" key="9">
    <source>
        <dbReference type="ARBA" id="ARBA00022801"/>
    </source>
</evidence>
<feature type="compositionally biased region" description="Polar residues" evidence="22">
    <location>
        <begin position="654"/>
        <end position="666"/>
    </location>
</feature>
<dbReference type="PROSITE" id="PS00892">
    <property type="entry name" value="HIT_1"/>
    <property type="match status" value="1"/>
</dbReference>
<dbReference type="SUPFAM" id="SSF48350">
    <property type="entry name" value="GTPase activation domain, GAP"/>
    <property type="match status" value="1"/>
</dbReference>
<dbReference type="FunFam" id="2.20.70.10:FF:000022">
    <property type="entry name" value="Rho GTPase activating protein 39"/>
    <property type="match status" value="1"/>
</dbReference>
<evidence type="ECO:0000313" key="29">
    <source>
        <dbReference type="Proteomes" id="UP000054721"/>
    </source>
</evidence>
<dbReference type="InterPro" id="IPR036020">
    <property type="entry name" value="WW_dom_sf"/>
</dbReference>
<dbReference type="InterPro" id="IPR000198">
    <property type="entry name" value="RhoGAP_dom"/>
</dbReference>
<dbReference type="PROSITE" id="PS50263">
    <property type="entry name" value="CN_HYDROLASE"/>
    <property type="match status" value="1"/>
</dbReference>
<evidence type="ECO:0000256" key="8">
    <source>
        <dbReference type="ARBA" id="ARBA00022741"/>
    </source>
</evidence>
<feature type="compositionally biased region" description="Acidic residues" evidence="22">
    <location>
        <begin position="499"/>
        <end position="514"/>
    </location>
</feature>
<dbReference type="Pfam" id="PF06916">
    <property type="entry name" value="FAM210A-B_dom"/>
    <property type="match status" value="1"/>
</dbReference>
<dbReference type="InterPro" id="IPR009688">
    <property type="entry name" value="FAM210A/B-like_dom"/>
</dbReference>
<dbReference type="Pfam" id="PF00620">
    <property type="entry name" value="RhoGAP"/>
    <property type="match status" value="1"/>
</dbReference>
<dbReference type="GO" id="GO:0005634">
    <property type="term" value="C:nucleus"/>
    <property type="evidence" value="ECO:0007669"/>
    <property type="project" value="UniProtKB-SubCell"/>
</dbReference>
<dbReference type="PROSITE" id="PS50238">
    <property type="entry name" value="RHOGAP"/>
    <property type="match status" value="1"/>
</dbReference>
<feature type="compositionally biased region" description="Low complexity" evidence="22">
    <location>
        <begin position="268"/>
        <end position="277"/>
    </location>
</feature>
<feature type="binding site" evidence="19">
    <location>
        <position position="2076"/>
    </location>
    <ligand>
        <name>substrate</name>
    </ligand>
</feature>
<comment type="similarity">
    <text evidence="15">In the N-terminal section; belongs to the UPF0012 family.</text>
</comment>
<organism evidence="28 29">
    <name type="scientific">Trichinella nativa</name>
    <dbReference type="NCBI Taxonomy" id="6335"/>
    <lineage>
        <taxon>Eukaryota</taxon>
        <taxon>Metazoa</taxon>
        <taxon>Ecdysozoa</taxon>
        <taxon>Nematoda</taxon>
        <taxon>Enoplea</taxon>
        <taxon>Dorylaimia</taxon>
        <taxon>Trichinellida</taxon>
        <taxon>Trichinellidae</taxon>
        <taxon>Trichinella</taxon>
    </lineage>
</organism>
<dbReference type="InterPro" id="IPR038185">
    <property type="entry name" value="MyTH4_dom_sf"/>
</dbReference>
<evidence type="ECO:0000256" key="10">
    <source>
        <dbReference type="ARBA" id="ARBA00022990"/>
    </source>
</evidence>
<feature type="region of interest" description="Disordered" evidence="22">
    <location>
        <begin position="131"/>
        <end position="223"/>
    </location>
</feature>
<dbReference type="InterPro" id="IPR045254">
    <property type="entry name" value="Nit1/2_C-N_Hydrolase"/>
</dbReference>
<evidence type="ECO:0000259" key="24">
    <source>
        <dbReference type="PROSITE" id="PS50238"/>
    </source>
</evidence>
<feature type="region of interest" description="Disordered" evidence="22">
    <location>
        <begin position="245"/>
        <end position="277"/>
    </location>
</feature>
<dbReference type="Pfam" id="PF01230">
    <property type="entry name" value="HIT"/>
    <property type="match status" value="1"/>
</dbReference>
<dbReference type="GO" id="GO:0000166">
    <property type="term" value="F:nucleotide binding"/>
    <property type="evidence" value="ECO:0007669"/>
    <property type="project" value="UniProtKB-KW"/>
</dbReference>
<evidence type="ECO:0000259" key="25">
    <source>
        <dbReference type="PROSITE" id="PS50263"/>
    </source>
</evidence>
<dbReference type="GO" id="GO:0005737">
    <property type="term" value="C:cytoplasm"/>
    <property type="evidence" value="ECO:0007669"/>
    <property type="project" value="TreeGrafter"/>
</dbReference>
<keyword evidence="8" id="KW-0547">Nucleotide-binding</keyword>
<feature type="binding site" evidence="19">
    <location>
        <position position="2061"/>
    </location>
    <ligand>
        <name>substrate</name>
    </ligand>
</feature>
<feature type="domain" description="Rho-GAP" evidence="24">
    <location>
        <begin position="1181"/>
        <end position="1368"/>
    </location>
</feature>
<dbReference type="GO" id="GO:0007165">
    <property type="term" value="P:signal transduction"/>
    <property type="evidence" value="ECO:0007669"/>
    <property type="project" value="InterPro"/>
</dbReference>
<evidence type="ECO:0000256" key="15">
    <source>
        <dbReference type="ARBA" id="ARBA00061127"/>
    </source>
</evidence>
<dbReference type="PROSITE" id="PS51084">
    <property type="entry name" value="HIT_2"/>
    <property type="match status" value="1"/>
</dbReference>
<dbReference type="Pfam" id="PF00795">
    <property type="entry name" value="CN_hydrolase"/>
    <property type="match status" value="1"/>
</dbReference>
<feature type="binding site" evidence="19">
    <location>
        <begin position="2067"/>
        <end position="2070"/>
    </location>
    <ligand>
        <name>substrate</name>
    </ligand>
</feature>
<dbReference type="OrthoDB" id="680339at2759"/>
<dbReference type="InterPro" id="IPR001202">
    <property type="entry name" value="WW_dom"/>
</dbReference>
<dbReference type="GO" id="GO:0005856">
    <property type="term" value="C:cytoskeleton"/>
    <property type="evidence" value="ECO:0007669"/>
    <property type="project" value="InterPro"/>
</dbReference>
<dbReference type="PROSITE" id="PS50020">
    <property type="entry name" value="WW_DOMAIN_2"/>
    <property type="match status" value="1"/>
</dbReference>
<feature type="domain" description="WW" evidence="23">
    <location>
        <begin position="49"/>
        <end position="76"/>
    </location>
</feature>
<evidence type="ECO:0000259" key="26">
    <source>
        <dbReference type="PROSITE" id="PS51016"/>
    </source>
</evidence>
<evidence type="ECO:0000256" key="20">
    <source>
        <dbReference type="PIRSR" id="PIRSR639383-3"/>
    </source>
</evidence>
<evidence type="ECO:0000256" key="3">
    <source>
        <dbReference type="ARBA" id="ARBA00011881"/>
    </source>
</evidence>
<dbReference type="InterPro" id="IPR008936">
    <property type="entry name" value="Rho_GTPase_activation_prot"/>
</dbReference>
<accession>A0A0V1L526</accession>
<feature type="domain" description="CN hydrolase" evidence="25">
    <location>
        <begin position="1692"/>
        <end position="1942"/>
    </location>
</feature>
<dbReference type="Gene3D" id="3.60.110.10">
    <property type="entry name" value="Carbon-nitrogen hydrolase"/>
    <property type="match status" value="1"/>
</dbReference>
<evidence type="ECO:0000256" key="2">
    <source>
        <dbReference type="ARBA" id="ARBA00004123"/>
    </source>
</evidence>
<dbReference type="PANTHER" id="PTHR45876">
    <property type="entry name" value="FI04035P"/>
    <property type="match status" value="1"/>
</dbReference>
<feature type="binding site" evidence="19">
    <location>
        <position position="2005"/>
    </location>
    <ligand>
        <name>substrate</name>
    </ligand>
</feature>
<evidence type="ECO:0000256" key="12">
    <source>
        <dbReference type="ARBA" id="ARBA00023268"/>
    </source>
</evidence>
<dbReference type="EC" id="3.6.1.29" evidence="4"/>
<feature type="active site" description="Tele-AMP-histidine intermediate" evidence="18">
    <location>
        <position position="2074"/>
    </location>
</feature>
<gene>
    <name evidence="28" type="primary">ARHGAP39</name>
    <name evidence="28" type="ORF">T02_2122</name>
</gene>
<evidence type="ECO:0000256" key="17">
    <source>
        <dbReference type="ARBA" id="ARBA00070269"/>
    </source>
</evidence>
<dbReference type="FunFam" id="1.25.40.530:FF:000020">
    <property type="entry name" value="Predicted protein"/>
    <property type="match status" value="1"/>
</dbReference>
<dbReference type="Proteomes" id="UP000054721">
    <property type="component" value="Unassembled WGS sequence"/>
</dbReference>
<feature type="compositionally biased region" description="Acidic residues" evidence="22">
    <location>
        <begin position="768"/>
        <end position="778"/>
    </location>
</feature>
<dbReference type="CDD" id="cd07572">
    <property type="entry name" value="nit"/>
    <property type="match status" value="1"/>
</dbReference>
<dbReference type="InterPro" id="IPR039383">
    <property type="entry name" value="FHIT"/>
</dbReference>
<dbReference type="FunFam" id="3.60.110.10:FF:000005">
    <property type="entry name" value="nitrilase homolog 1 isoform X1"/>
    <property type="match status" value="1"/>
</dbReference>
<feature type="compositionally biased region" description="Low complexity" evidence="22">
    <location>
        <begin position="137"/>
        <end position="157"/>
    </location>
</feature>
<dbReference type="CDD" id="cd00201">
    <property type="entry name" value="WW"/>
    <property type="match status" value="1"/>
</dbReference>
<evidence type="ECO:0000259" key="27">
    <source>
        <dbReference type="PROSITE" id="PS51084"/>
    </source>
</evidence>
<feature type="region of interest" description="Disordered" evidence="22">
    <location>
        <begin position="601"/>
        <end position="633"/>
    </location>
</feature>
<feature type="region of interest" description="Disordered" evidence="22">
    <location>
        <begin position="456"/>
        <end position="514"/>
    </location>
</feature>
<name>A0A0V1L526_9BILA</name>
<dbReference type="CDD" id="cd04389">
    <property type="entry name" value="RhoGAP_KIAA1688"/>
    <property type="match status" value="1"/>
</dbReference>
<feature type="domain" description="MyTH4" evidence="26">
    <location>
        <begin position="1010"/>
        <end position="1170"/>
    </location>
</feature>
<evidence type="ECO:0000256" key="19">
    <source>
        <dbReference type="PIRSR" id="PIRSR639383-2"/>
    </source>
</evidence>
<feature type="short sequence motif" description="Histidine triad motif" evidence="21">
    <location>
        <begin position="2072"/>
        <end position="2076"/>
    </location>
</feature>
<dbReference type="InterPro" id="IPR036526">
    <property type="entry name" value="C-N_Hydrolase_sf"/>
</dbReference>
<dbReference type="SUPFAM" id="SSF54197">
    <property type="entry name" value="HIT-like"/>
    <property type="match status" value="1"/>
</dbReference>
<sequence length="2126" mass="239123">MMADSQIEWVEIVEPQTREHMYANLITGECAWDPPPGARIKKTHENQWWELYDQNTGRFYYYNASTQKTVWQRPYNCDIIPLAKLQTLKQNTEARHRTSAARQQHASPVQMELRGNVVLYDEPLFSVPNESINSPCTTASSLSPHSSRSSTQTSTTTRRPETKTVSCQTQTSPITSPKARKRVNKTKGCQTALSASHLVKKHSHRTGGGRSRSRSRRNVAISAEPEDSIQEALIVSLNKEKRSADFRNTKETASERPVENGIENDRPSAGSSLDRCSSSSCADAATNSRRFDPMIGSMSSYSLQMNNCCADSHRINVEVGKFLRRHDSKLSSCHRVDELPPNQQFCKGSSSTPPRRRQLDQKQCKASASCLDSSSSFVRSFLAQNSSSTTITTTTNTSTGTNTSNTKNAAVPVPAVRQSLKLHSEQSQRSNLGNLSRQRSFDFACNFNQLRLHGRKDGTKLESGSEDEEEEEDGDSTATTTTTTTTANNNTDEHANEVDKEEEELTVDDGQTEEIQLGEEVSEDKNSMVMKNYGASNNTINAAGGGGKSAKKVSLKTANVCHSKARVVPATASISGSPQIWQAIDNSSTCTAGTAVWKSHDSGIKSGDSGARGDDSSSAASVESPRFGHLDGSQSAGNVFKSLGTACKVAKFPVSSNRPVSPNVNKIPQPQQQQQQQQQRQTTPRMGIAFVSSIAPAYEHVTKHLTYSQLHQQFIVGDSIDQFSEREVEESSSSSSNDDSAPDDDDDEGLFADDEEGGPPSPVSLSSQDDDDDDDDNAIDDKNEVLVSQSCLSSKKYLLPTMGVSQRFFDPDDSRLRVIYDTPDTPSKESKSITPHDCADPLLLDSVLYRRRSSDAGNFSTPKLNATVGSCSNNSMAEEEESGSTKRALKNVVEKPARSSMNGFVSTAADLSPNQYRPQSVLMSGHQEHYLAPTNLIPNHSSTLNRLNKAECTRTTTTSGPMHHHHQQQQQQLLRLKESDGVELYPHEYLNRHKKGLFGKRQSVQSMLSWTRAELKKPLIMTVDKAVKKEAREIFKRIQAYMGDRKVKKSTITVDMLALDVCVRGWAKPALRDEIFIQLCKQTTENPRPESVRRGWELMSICLKFFPPSSQFTSYLDTYICRYADPVLDLPEVSVSHYAQHCCKRLERILRHGARRGLRKPTIEEVEQARLQIFHPSMFGNTLDEVMVIQRERFTGRKLPWIQTTLSELVLQLNGAKTEGIFRVPGDIDEVNALKMRIDRWLLPPVADPHIPASLLKLWYRELADPLVPDCLYQECIQTVDEPLKSCEIADRLPSINRLVLAYLIRFLQIFIRPENVAHTKMDSSNLAMVMAPNCLRCQSDDPTVIFDNTRKEMTFLRNLMEHYDTSFVDGPVVRICGSHPQDPGSNPGMGNFLQNNFSFFSIKYSCLQAKQTFLKHLIIFFQLMALLRAVTSCSRSWRGLKLNFLRNYAFNRNPLLKFEKLVPWKYGSLSLSHNSRCTFSVSCIQYHRSLASLESSKSNGSQPDKKADVDESKLTTYQKFKLTFKRYWYVLVPVHLITSSVWLGSFYYLAVSGVDLVGILESMGFSEQILNRLKQAPRAGNIALAYAMFKIVTPLRYTATIGVTAVSVKYLVRMGLIKPAPSKEQVKRFMEQKRFQLRERYKVESSKLKGKWKNISKISSKRNRLAAVSMIRFGLIKFQSSRIFYSSMPRSTVAICQTLSTDDKQHNWKQCESLIRLAKTKHAQMIFLPECFDYVAASKSKTIELAEKENGVYINQYRMLARELKVWLSLGGFHEKSEDSDVRVYNTHLIIDDHGNTVTKYRKVHLFDVDIPGEKSIRESSYTIAGNNLQLPVQTPIGRLFVSTCYDIRFPELACLARQFGAEVLCYPSAFTVSTGMAHWEVLVRSRAIDSQCFVIAAAQCGKHNDKRSSYGRAMVVDPWGTVLAQCSTNTPSLAVCDLDLDFENSVRKQFPTQNNRRTDLYQLLSRVSPFFDIDSISEYPFAEKRIPSSCVFYRSEHCYAFVNLKPVVEGHTLVSPLRPVQKLSQLNSYEIADLFNCVQLVESKLAKFYKTSSSTVCIQDGPEAGQTVKHLHVHILPRRRGDFEHNDEIYSVLDRHDKEVAEKSWRSLDEMNRESATYRELFNG</sequence>
<feature type="compositionally biased region" description="Low complexity" evidence="22">
    <location>
        <begin position="388"/>
        <end position="408"/>
    </location>
</feature>
<evidence type="ECO:0000259" key="23">
    <source>
        <dbReference type="PROSITE" id="PS50020"/>
    </source>
</evidence>
<dbReference type="GO" id="GO:0005096">
    <property type="term" value="F:GTPase activator activity"/>
    <property type="evidence" value="ECO:0007669"/>
    <property type="project" value="UniProtKB-KW"/>
</dbReference>
<reference evidence="28 29" key="1">
    <citation type="submission" date="2015-05" db="EMBL/GenBank/DDBJ databases">
        <title>Evolution of Trichinella species and genotypes.</title>
        <authorList>
            <person name="Korhonen P.K."/>
            <person name="Edoardo P."/>
            <person name="Giuseppe L.R."/>
            <person name="Gasser R.B."/>
        </authorList>
    </citation>
    <scope>NUCLEOTIDE SEQUENCE [LARGE SCALE GENOMIC DNA]</scope>
    <source>
        <strain evidence="28">ISS10</strain>
    </source>
</reference>
<evidence type="ECO:0000256" key="7">
    <source>
        <dbReference type="ARBA" id="ARBA00022737"/>
    </source>
</evidence>
<evidence type="ECO:0000256" key="4">
    <source>
        <dbReference type="ARBA" id="ARBA00012377"/>
    </source>
</evidence>
<feature type="compositionally biased region" description="Low complexity" evidence="22">
    <location>
        <begin position="476"/>
        <end position="490"/>
    </location>
</feature>
<dbReference type="FunFam" id="1.10.555.10:FF:000011">
    <property type="entry name" value="Rho GTPase-activating protein 39"/>
    <property type="match status" value="1"/>
</dbReference>
<evidence type="ECO:0000313" key="28">
    <source>
        <dbReference type="EMBL" id="KRZ54607.1"/>
    </source>
</evidence>
<evidence type="ECO:0000256" key="14">
    <source>
        <dbReference type="ARBA" id="ARBA00057461"/>
    </source>
</evidence>
<comment type="function">
    <text evidence="14">Cleaves A-5'-PPP-5'A to yield AMP and ADP.</text>
</comment>
<dbReference type="SMART" id="SM00456">
    <property type="entry name" value="WW"/>
    <property type="match status" value="2"/>
</dbReference>
<comment type="caution">
    <text evidence="28">The sequence shown here is derived from an EMBL/GenBank/DDBJ whole genome shotgun (WGS) entry which is preliminary data.</text>
</comment>
<evidence type="ECO:0000256" key="16">
    <source>
        <dbReference type="ARBA" id="ARBA00069577"/>
    </source>
</evidence>
<feature type="compositionally biased region" description="Basic and acidic residues" evidence="22">
    <location>
        <begin position="245"/>
        <end position="266"/>
    </location>
</feature>
<dbReference type="EMBL" id="JYDW01000134">
    <property type="protein sequence ID" value="KRZ54607.1"/>
    <property type="molecule type" value="Genomic_DNA"/>
</dbReference>
<dbReference type="SUPFAM" id="SSF51045">
    <property type="entry name" value="WW domain"/>
    <property type="match status" value="1"/>
</dbReference>
<dbReference type="GO" id="GO:0047710">
    <property type="term" value="F:bis(5'-adenosyl)-triphosphatase activity"/>
    <property type="evidence" value="ECO:0007669"/>
    <property type="project" value="UniProtKB-EC"/>
</dbReference>
<feature type="compositionally biased region" description="Low complexity" evidence="22">
    <location>
        <begin position="668"/>
        <end position="684"/>
    </location>
</feature>
<dbReference type="SUPFAM" id="SSF56317">
    <property type="entry name" value="Carbon-nitrogen hydrolase"/>
    <property type="match status" value="1"/>
</dbReference>
<evidence type="ECO:0000256" key="13">
    <source>
        <dbReference type="ARBA" id="ARBA00047780"/>
    </source>
</evidence>
<comment type="subcellular location">
    <subcellularLocation>
        <location evidence="2">Nucleus</location>
    </subcellularLocation>
</comment>
<evidence type="ECO:0000256" key="18">
    <source>
        <dbReference type="PIRSR" id="PIRSR639383-1"/>
    </source>
</evidence>
<dbReference type="PANTHER" id="PTHR45876:SF8">
    <property type="entry name" value="FI04035P"/>
    <property type="match status" value="1"/>
</dbReference>
<dbReference type="InterPro" id="IPR003010">
    <property type="entry name" value="C-N_Hydrolase"/>
</dbReference>
<feature type="region of interest" description="Disordered" evidence="22">
    <location>
        <begin position="654"/>
        <end position="684"/>
    </location>
</feature>
<evidence type="ECO:0000256" key="6">
    <source>
        <dbReference type="ARBA" id="ARBA00022553"/>
    </source>
</evidence>
<dbReference type="GO" id="GO:0016811">
    <property type="term" value="F:hydrolase activity, acting on carbon-nitrogen (but not peptide) bonds, in linear amides"/>
    <property type="evidence" value="ECO:0007669"/>
    <property type="project" value="InterPro"/>
</dbReference>
<dbReference type="Gene3D" id="2.20.70.10">
    <property type="match status" value="1"/>
</dbReference>
<evidence type="ECO:0000256" key="22">
    <source>
        <dbReference type="SAM" id="MobiDB-lite"/>
    </source>
</evidence>
<feature type="site" description="Important for induction of apoptosis" evidence="20">
    <location>
        <position position="2092"/>
    </location>
</feature>
<dbReference type="Pfam" id="PF00784">
    <property type="entry name" value="MyTH4"/>
    <property type="match status" value="1"/>
</dbReference>
<dbReference type="PROSITE" id="PS51016">
    <property type="entry name" value="MYTH4"/>
    <property type="match status" value="1"/>
</dbReference>
<keyword evidence="29" id="KW-1185">Reference proteome</keyword>
<dbReference type="InterPro" id="IPR011146">
    <property type="entry name" value="HIT-like"/>
</dbReference>
<keyword evidence="5" id="KW-0343">GTPase activation</keyword>
<dbReference type="Gene3D" id="3.30.428.10">
    <property type="entry name" value="HIT-like"/>
    <property type="match status" value="1"/>
</dbReference>
<feature type="region of interest" description="Disordered" evidence="22">
    <location>
        <begin position="388"/>
        <end position="410"/>
    </location>
</feature>
<feature type="compositionally biased region" description="Acidic residues" evidence="22">
    <location>
        <begin position="740"/>
        <end position="757"/>
    </location>
</feature>
<protein>
    <recommendedName>
        <fullName evidence="16">Nitrilase and fragile histidine triad fusion protein NitFhit</fullName>
        <ecNumber evidence="4">3.6.1.29</ecNumber>
    </recommendedName>
    <alternativeName>
        <fullName evidence="17">Rho GTPase-activating protein 39</fullName>
    </alternativeName>
</protein>
<dbReference type="SMART" id="SM00139">
    <property type="entry name" value="MyTH4"/>
    <property type="match status" value="1"/>
</dbReference>
<dbReference type="InterPro" id="IPR000857">
    <property type="entry name" value="MyTH4_dom"/>
</dbReference>
<evidence type="ECO:0000256" key="1">
    <source>
        <dbReference type="ARBA" id="ARBA00001936"/>
    </source>
</evidence>
<feature type="region of interest" description="Disordered" evidence="22">
    <location>
        <begin position="724"/>
        <end position="779"/>
    </location>
</feature>
<comment type="cofactor">
    <cofactor evidence="1">
        <name>Mn(2+)</name>
        <dbReference type="ChEBI" id="CHEBI:29035"/>
    </cofactor>
</comment>
<feature type="region of interest" description="Disordered" evidence="22">
    <location>
        <begin position="342"/>
        <end position="361"/>
    </location>
</feature>
<proteinExistence type="inferred from homology"/>
<dbReference type="FunFam" id="3.30.428.10:FF:000011">
    <property type="entry name" value="Fragile histidine triad"/>
    <property type="match status" value="1"/>
</dbReference>
<dbReference type="CDD" id="cd01275">
    <property type="entry name" value="FHIT"/>
    <property type="match status" value="1"/>
</dbReference>
<evidence type="ECO:0000256" key="5">
    <source>
        <dbReference type="ARBA" id="ARBA00022468"/>
    </source>
</evidence>
<keyword evidence="11" id="KW-0539">Nucleus</keyword>
<dbReference type="Gene3D" id="1.10.555.10">
    <property type="entry name" value="Rho GTPase activation protein"/>
    <property type="match status" value="1"/>
</dbReference>
<keyword evidence="10" id="KW-0007">Acetylation</keyword>
<keyword evidence="6" id="KW-0597">Phosphoprotein</keyword>
<comment type="subunit">
    <text evidence="3">Homotetramer.</text>
</comment>
<feature type="domain" description="HIT" evidence="27">
    <location>
        <begin position="1979"/>
        <end position="2087"/>
    </location>
</feature>
<feature type="compositionally biased region" description="Polar residues" evidence="22">
    <location>
        <begin position="342"/>
        <end position="353"/>
    </location>
</feature>
<keyword evidence="12" id="KW-0511">Multifunctional enzyme</keyword>
<comment type="catalytic activity">
    <reaction evidence="13">
        <text>P(1),P(3)-bis(5'-adenosyl) triphosphate + H2O = AMP + ADP + 2 H(+)</text>
        <dbReference type="Rhea" id="RHEA:13893"/>
        <dbReference type="ChEBI" id="CHEBI:15377"/>
        <dbReference type="ChEBI" id="CHEBI:15378"/>
        <dbReference type="ChEBI" id="CHEBI:58529"/>
        <dbReference type="ChEBI" id="CHEBI:456215"/>
        <dbReference type="ChEBI" id="CHEBI:456216"/>
        <dbReference type="EC" id="3.6.1.29"/>
    </reaction>
</comment>
<keyword evidence="9" id="KW-0378">Hydrolase</keyword>
<evidence type="ECO:0000256" key="11">
    <source>
        <dbReference type="ARBA" id="ARBA00023242"/>
    </source>
</evidence>
<dbReference type="Gene3D" id="1.25.40.530">
    <property type="entry name" value="MyTH4 domain"/>
    <property type="match status" value="1"/>
</dbReference>
<dbReference type="InterPro" id="IPR036265">
    <property type="entry name" value="HIT-like_sf"/>
</dbReference>
<keyword evidence="7" id="KW-0677">Repeat</keyword>
<dbReference type="SMART" id="SM00324">
    <property type="entry name" value="RhoGAP"/>
    <property type="match status" value="1"/>
</dbReference>
<feature type="compositionally biased region" description="Basic residues" evidence="22">
    <location>
        <begin position="198"/>
        <end position="217"/>
    </location>
</feature>
<evidence type="ECO:0000256" key="21">
    <source>
        <dbReference type="PROSITE-ProRule" id="PRU00464"/>
    </source>
</evidence>
<dbReference type="InterPro" id="IPR019808">
    <property type="entry name" value="Histidine_triad_CS"/>
</dbReference>